<keyword evidence="4" id="KW-1185">Reference proteome</keyword>
<organism evidence="3 4">
    <name type="scientific">Albula glossodonta</name>
    <name type="common">roundjaw bonefish</name>
    <dbReference type="NCBI Taxonomy" id="121402"/>
    <lineage>
        <taxon>Eukaryota</taxon>
        <taxon>Metazoa</taxon>
        <taxon>Chordata</taxon>
        <taxon>Craniata</taxon>
        <taxon>Vertebrata</taxon>
        <taxon>Euteleostomi</taxon>
        <taxon>Actinopterygii</taxon>
        <taxon>Neopterygii</taxon>
        <taxon>Teleostei</taxon>
        <taxon>Albuliformes</taxon>
        <taxon>Albulidae</taxon>
        <taxon>Albula</taxon>
    </lineage>
</organism>
<dbReference type="GO" id="GO:0000785">
    <property type="term" value="C:chromatin"/>
    <property type="evidence" value="ECO:0007669"/>
    <property type="project" value="TreeGrafter"/>
</dbReference>
<evidence type="ECO:0000313" key="4">
    <source>
        <dbReference type="Proteomes" id="UP000824540"/>
    </source>
</evidence>
<accession>A0A8T2NQU5</accession>
<gene>
    <name evidence="3" type="ORF">JZ751_018273</name>
</gene>
<dbReference type="Proteomes" id="UP000824540">
    <property type="component" value="Unassembled WGS sequence"/>
</dbReference>
<reference evidence="3" key="1">
    <citation type="thesis" date="2021" institute="BYU ScholarsArchive" country="Provo, UT, USA">
        <title>Applications of and Algorithms for Genome Assembly and Genomic Analyses with an Emphasis on Marine Teleosts.</title>
        <authorList>
            <person name="Pickett B.D."/>
        </authorList>
    </citation>
    <scope>NUCLEOTIDE SEQUENCE</scope>
    <source>
        <strain evidence="3">HI-2016</strain>
    </source>
</reference>
<comment type="caution">
    <text evidence="3">The sequence shown here is derived from an EMBL/GenBank/DDBJ whole genome shotgun (WGS) entry which is preliminary data.</text>
</comment>
<dbReference type="InterPro" id="IPR024599">
    <property type="entry name" value="RB_N"/>
</dbReference>
<dbReference type="GO" id="GO:0000977">
    <property type="term" value="F:RNA polymerase II transcription regulatory region sequence-specific DNA binding"/>
    <property type="evidence" value="ECO:0007669"/>
    <property type="project" value="TreeGrafter"/>
</dbReference>
<sequence length="203" mass="23300">MNEEEETLHKTRQRTSVPTVSKGTVEGNYVSLTKILRSSEQSLIEFFSKMRKWQDMASVPQDFRQRTEKLERNFTVSAVIFKKYVPIFQDIFKAPSDDPPRVHRSRKQRRHPCTVSEVFNFCWILFVHAKGVGEGSFVTAANGAAPAARAMLALSDGERQTDQSHGAIYSLAIQGLVQACRRQLETAVVWRRKWRWQNVSKVV</sequence>
<dbReference type="PANTHER" id="PTHR13742">
    <property type="entry name" value="RETINOBLASTOMA-ASSOCIATED PROTEIN RB -RELATED"/>
    <property type="match status" value="1"/>
</dbReference>
<dbReference type="InterPro" id="IPR028309">
    <property type="entry name" value="RB_fam"/>
</dbReference>
<dbReference type="EMBL" id="JAFBMS010000031">
    <property type="protein sequence ID" value="KAG9341956.1"/>
    <property type="molecule type" value="Genomic_DNA"/>
</dbReference>
<evidence type="ECO:0000313" key="3">
    <source>
        <dbReference type="EMBL" id="KAG9341956.1"/>
    </source>
</evidence>
<protein>
    <recommendedName>
        <fullName evidence="2">Retinoblastoma-associated protein N-terminal domain-containing protein</fullName>
    </recommendedName>
</protein>
<dbReference type="PANTHER" id="PTHR13742:SF8">
    <property type="entry name" value="RETINOBLASTOMA-LIKE PROTEIN 2"/>
    <property type="match status" value="1"/>
</dbReference>
<dbReference type="AlphaFoldDB" id="A0A8T2NQU5"/>
<name>A0A8T2NQU5_9TELE</name>
<dbReference type="Pfam" id="PF11934">
    <property type="entry name" value="DUF3452"/>
    <property type="match status" value="1"/>
</dbReference>
<feature type="domain" description="Retinoblastoma-associated protein N-terminal" evidence="2">
    <location>
        <begin position="15"/>
        <end position="149"/>
    </location>
</feature>
<dbReference type="OrthoDB" id="844594at2759"/>
<dbReference type="SMART" id="SM01367">
    <property type="entry name" value="DUF3452"/>
    <property type="match status" value="1"/>
</dbReference>
<dbReference type="GO" id="GO:0030154">
    <property type="term" value="P:cell differentiation"/>
    <property type="evidence" value="ECO:0007669"/>
    <property type="project" value="TreeGrafter"/>
</dbReference>
<evidence type="ECO:0000259" key="2">
    <source>
        <dbReference type="SMART" id="SM01367"/>
    </source>
</evidence>
<dbReference type="GO" id="GO:0005667">
    <property type="term" value="C:transcription regulator complex"/>
    <property type="evidence" value="ECO:0007669"/>
    <property type="project" value="TreeGrafter"/>
</dbReference>
<evidence type="ECO:0000256" key="1">
    <source>
        <dbReference type="SAM" id="MobiDB-lite"/>
    </source>
</evidence>
<dbReference type="GO" id="GO:0006357">
    <property type="term" value="P:regulation of transcription by RNA polymerase II"/>
    <property type="evidence" value="ECO:0007669"/>
    <property type="project" value="InterPro"/>
</dbReference>
<feature type="region of interest" description="Disordered" evidence="1">
    <location>
        <begin position="1"/>
        <end position="20"/>
    </location>
</feature>
<dbReference type="GO" id="GO:2000134">
    <property type="term" value="P:negative regulation of G1/S transition of mitotic cell cycle"/>
    <property type="evidence" value="ECO:0007669"/>
    <property type="project" value="TreeGrafter"/>
</dbReference>
<proteinExistence type="predicted"/>